<dbReference type="InterPro" id="IPR003018">
    <property type="entry name" value="GAF"/>
</dbReference>
<proteinExistence type="predicted"/>
<dbReference type="KEGG" id="tsq:D3A95_01420"/>
<name>A0A7D6EVG6_9CYAN</name>
<feature type="domain" description="GAF" evidence="1">
    <location>
        <begin position="370"/>
        <end position="536"/>
    </location>
</feature>
<evidence type="ECO:0000313" key="3">
    <source>
        <dbReference type="Proteomes" id="UP000261812"/>
    </source>
</evidence>
<dbReference type="AlphaFoldDB" id="A0A7D6EVG6"/>
<evidence type="ECO:0000259" key="1">
    <source>
        <dbReference type="SMART" id="SM00065"/>
    </source>
</evidence>
<dbReference type="InterPro" id="IPR036890">
    <property type="entry name" value="HATPase_C_sf"/>
</dbReference>
<dbReference type="Pfam" id="PF01590">
    <property type="entry name" value="GAF"/>
    <property type="match status" value="1"/>
</dbReference>
<dbReference type="InterPro" id="IPR029016">
    <property type="entry name" value="GAF-like_dom_sf"/>
</dbReference>
<protein>
    <submittedName>
        <fullName evidence="2">GAF domain-containing protein</fullName>
    </submittedName>
</protein>
<dbReference type="Proteomes" id="UP000261812">
    <property type="component" value="Chromosome"/>
</dbReference>
<keyword evidence="3" id="KW-1185">Reference proteome</keyword>
<feature type="domain" description="GAF" evidence="1">
    <location>
        <begin position="28"/>
        <end position="179"/>
    </location>
</feature>
<dbReference type="SUPFAM" id="SSF55781">
    <property type="entry name" value="GAF domain-like"/>
    <property type="match status" value="4"/>
</dbReference>
<dbReference type="RefSeq" id="WP_181495708.1">
    <property type="nucleotide sequence ID" value="NZ_CP032152.1"/>
</dbReference>
<sequence length="965" mass="108022">MTSAKSSKVSPALAALVNTIKQLQQQEQIGGLIAPLVSFAKETLGMSFVWLGLYNDATKQLIGQGGTTPVGDHPFLKQKLTLAPGSLLDQVLMNRKPISLPSLKEEARLAELREAATRLGIQGTAIYPIIRHRQPLGILMIGSTTWGDTLRGDDLAHMSLLVSALGAELEGLTAAQATKTTKTAPEGKQAAAPTITSDDPVRYLLQEASRAPSLGQRIEALLLAVHQFCQPQRTSLFWRDLEQPLYRRRSYTVGKPQSRESQRQPLAITQQELAGCYTALASGQTVSVSDSQSVVSATAPLRLMQMLNCRALVATPILVGTDVVGFLTLERNEPYPWNDTEKKLLQVTAELLALAAPTERLEHLLVQTQRAQSLVSELAQAICDEQDWKQVLHHAGEKLAADLGVQWVFLLAHNSLTQAFDVLFQYPAPRGRDRHPPFPPLQKMDWQLLETATTAIALEDYSHELRLYSWKEVLGKLNLQSLLVATTTPGHALEALLLVGRTEPTVWGKSQQTLVQEVARTLGLISHQWQLQKTNTQQEQVRSAMLAGLTALQRTQNLERIELTGLQQIMNLMQVPLVALVTWRPGQTVGSIVAPPPGHPKFAIRNEAEIAIYEDPLLHSALMASQADVTSNPYAWLIQTTAAELDPRTREWLSGPDIGQILAIALRTDPEYEPSGVLIVADRRDRLWSTLHLEAFITLVNHLAWAHRSTSLIQMLTQGWQTLEILNWYKHRRLEQVYSQLAGLCNQLTQWVQQHPEADPLLRRLGTLLQTQLESLHPLLSHEVWQLDKTTDTAGLAVLLKRVMDRIENWKQRKQLWIQVHNQPVLTLNGDISKLEFILYELLLFACQRSPSQGRIDIWCQQIEGMGQGGKMQSWLELSITDNGEVEPQLLIKLHQLEHLDWLAPSSLDQPPGRHLKVCFHLCQRLGYNLDMYKLEDGRFLSRLLIPLNNSDTGTFELQSSQPRQ</sequence>
<gene>
    <name evidence="2" type="ORF">D3A95_01420</name>
</gene>
<dbReference type="SUPFAM" id="SSF55874">
    <property type="entry name" value="ATPase domain of HSP90 chaperone/DNA topoisomerase II/histidine kinase"/>
    <property type="match status" value="1"/>
</dbReference>
<dbReference type="Gene3D" id="3.30.565.10">
    <property type="entry name" value="Histidine kinase-like ATPase, C-terminal domain"/>
    <property type="match status" value="1"/>
</dbReference>
<organism evidence="2 3">
    <name type="scientific">Thermosynechococcus sichuanensis E542</name>
    <dbReference type="NCBI Taxonomy" id="2016101"/>
    <lineage>
        <taxon>Bacteria</taxon>
        <taxon>Bacillati</taxon>
        <taxon>Cyanobacteriota</taxon>
        <taxon>Cyanophyceae</taxon>
        <taxon>Acaryochloridales</taxon>
        <taxon>Thermosynechococcaceae</taxon>
        <taxon>Thermosynechococcus</taxon>
        <taxon>Thermosynechococcus sichuanensis</taxon>
    </lineage>
</organism>
<accession>A0A7D6EVG6</accession>
<reference evidence="3" key="1">
    <citation type="submission" date="2018-09" db="EMBL/GenBank/DDBJ databases">
        <title>Complete genome sequence of thermophilic cyanobacteria strain Thermosynechococcus elongatus PKUAC-SCTE542.</title>
        <authorList>
            <person name="Liang Y."/>
            <person name="Tang J."/>
            <person name="Daroch M."/>
        </authorList>
    </citation>
    <scope>NUCLEOTIDE SEQUENCE [LARGE SCALE GENOMIC DNA]</scope>
    <source>
        <strain evidence="3">E542</strain>
    </source>
</reference>
<evidence type="ECO:0000313" key="2">
    <source>
        <dbReference type="EMBL" id="QLL29679.1"/>
    </source>
</evidence>
<dbReference type="Gene3D" id="3.30.450.40">
    <property type="match status" value="4"/>
</dbReference>
<dbReference type="EMBL" id="CP032152">
    <property type="protein sequence ID" value="QLL29679.1"/>
    <property type="molecule type" value="Genomic_DNA"/>
</dbReference>
<dbReference type="SMART" id="SM00065">
    <property type="entry name" value="GAF"/>
    <property type="match status" value="4"/>
</dbReference>
<feature type="domain" description="GAF" evidence="1">
    <location>
        <begin position="213"/>
        <end position="366"/>
    </location>
</feature>
<feature type="domain" description="GAF" evidence="1">
    <location>
        <begin position="557"/>
        <end position="717"/>
    </location>
</feature>